<evidence type="ECO:0000256" key="1">
    <source>
        <dbReference type="ARBA" id="ARBA00023122"/>
    </source>
</evidence>
<dbReference type="Gene3D" id="1.10.10.10">
    <property type="entry name" value="Winged helix-like DNA-binding domain superfamily/Winged helix DNA-binding domain"/>
    <property type="match status" value="1"/>
</dbReference>
<dbReference type="Proteomes" id="UP001060771">
    <property type="component" value="Chromosome"/>
</dbReference>
<name>A0A830E2A2_9CREN</name>
<protein>
    <submittedName>
        <fullName evidence="5">Histidine kinase</fullName>
    </submittedName>
</protein>
<keyword evidence="7" id="KW-1185">Reference proteome</keyword>
<dbReference type="GeneID" id="76207027"/>
<dbReference type="SUPFAM" id="SSF46785">
    <property type="entry name" value="Winged helix' DNA-binding domain"/>
    <property type="match status" value="1"/>
</dbReference>
<reference evidence="5" key="1">
    <citation type="journal article" date="2014" name="Int. J. Syst. Evol. Microbiol.">
        <title>Complete genome sequence of Corynebacterium casei LMG S-19264T (=DSM 44701T), isolated from a smear-ripened cheese.</title>
        <authorList>
            <consortium name="US DOE Joint Genome Institute (JGI-PGF)"/>
            <person name="Walter F."/>
            <person name="Albersmeier A."/>
            <person name="Kalinowski J."/>
            <person name="Ruckert C."/>
        </authorList>
    </citation>
    <scope>NUCLEOTIDE SEQUENCE</scope>
    <source>
        <strain evidence="5">JCM 11219</strain>
    </source>
</reference>
<dbReference type="InterPro" id="IPR036390">
    <property type="entry name" value="WH_DNA-bd_sf"/>
</dbReference>
<dbReference type="Proteomes" id="UP000657075">
    <property type="component" value="Unassembled WGS sequence"/>
</dbReference>
<evidence type="ECO:0000313" key="6">
    <source>
        <dbReference type="Proteomes" id="UP000657075"/>
    </source>
</evidence>
<feature type="domain" description="CBS" evidence="3">
    <location>
        <begin position="244"/>
        <end position="297"/>
    </location>
</feature>
<organism evidence="5 6">
    <name type="scientific">Vulcanisaeta souniana JCM 11219</name>
    <dbReference type="NCBI Taxonomy" id="1293586"/>
    <lineage>
        <taxon>Archaea</taxon>
        <taxon>Thermoproteota</taxon>
        <taxon>Thermoprotei</taxon>
        <taxon>Thermoproteales</taxon>
        <taxon>Thermoproteaceae</taxon>
        <taxon>Vulcanisaeta</taxon>
    </lineage>
</organism>
<reference evidence="4" key="4">
    <citation type="journal article" date="2023" name="Microbiol. Resour. Announc.">
        <title>Complete Genome Sequence of Vulcanisaeta souniana Strain IC-059, a Hyperthermophilic Archaeon Isolated from Hot Spring Water in Japan.</title>
        <authorList>
            <person name="Kato S."/>
            <person name="Itoh T."/>
            <person name="Wu L."/>
            <person name="Ma J."/>
            <person name="Ohkuma M."/>
        </authorList>
    </citation>
    <scope>NUCLEOTIDE SEQUENCE</scope>
    <source>
        <strain evidence="4">JCM 11219</strain>
    </source>
</reference>
<dbReference type="GO" id="GO:0006355">
    <property type="term" value="P:regulation of DNA-templated transcription"/>
    <property type="evidence" value="ECO:0007669"/>
    <property type="project" value="InterPro"/>
</dbReference>
<accession>A0A830E2A2</accession>
<dbReference type="SUPFAM" id="SSF54631">
    <property type="entry name" value="CBS-domain pair"/>
    <property type="match status" value="1"/>
</dbReference>
<dbReference type="PIRSF" id="PIRSF005063">
    <property type="entry name" value="UCP005063_CBS_MJ1232"/>
    <property type="match status" value="1"/>
</dbReference>
<dbReference type="InterPro" id="IPR036388">
    <property type="entry name" value="WH-like_DNA-bd_sf"/>
</dbReference>
<evidence type="ECO:0000313" key="7">
    <source>
        <dbReference type="Proteomes" id="UP001060771"/>
    </source>
</evidence>
<dbReference type="InterPro" id="IPR000644">
    <property type="entry name" value="CBS_dom"/>
</dbReference>
<reference evidence="5" key="2">
    <citation type="submission" date="2020-09" db="EMBL/GenBank/DDBJ databases">
        <authorList>
            <person name="Sun Q."/>
            <person name="Ohkuma M."/>
        </authorList>
    </citation>
    <scope>NUCLEOTIDE SEQUENCE</scope>
    <source>
        <strain evidence="5">JCM 11219</strain>
    </source>
</reference>
<evidence type="ECO:0000256" key="2">
    <source>
        <dbReference type="PROSITE-ProRule" id="PRU00703"/>
    </source>
</evidence>
<dbReference type="InterPro" id="IPR046342">
    <property type="entry name" value="CBS_dom_sf"/>
</dbReference>
<feature type="domain" description="CBS" evidence="3">
    <location>
        <begin position="181"/>
        <end position="240"/>
    </location>
</feature>
<dbReference type="InterPro" id="IPR016436">
    <property type="entry name" value="UCP005063_CBS"/>
</dbReference>
<dbReference type="RefSeq" id="WP_188602947.1">
    <property type="nucleotide sequence ID" value="NZ_AP026830.1"/>
</dbReference>
<dbReference type="OrthoDB" id="64432at2157"/>
<dbReference type="GO" id="GO:0016301">
    <property type="term" value="F:kinase activity"/>
    <property type="evidence" value="ECO:0007669"/>
    <property type="project" value="UniProtKB-KW"/>
</dbReference>
<keyword evidence="1 2" id="KW-0129">CBS domain</keyword>
<evidence type="ECO:0000313" key="5">
    <source>
        <dbReference type="EMBL" id="GGI75160.1"/>
    </source>
</evidence>
<dbReference type="PROSITE" id="PS51371">
    <property type="entry name" value="CBS"/>
    <property type="match status" value="2"/>
</dbReference>
<dbReference type="AlphaFoldDB" id="A0A830E2A2"/>
<dbReference type="PANTHER" id="PTHR43080:SF2">
    <property type="entry name" value="CBS DOMAIN-CONTAINING PROTEIN"/>
    <property type="match status" value="1"/>
</dbReference>
<keyword evidence="5" id="KW-0808">Transferase</keyword>
<dbReference type="Pfam" id="PF03444">
    <property type="entry name" value="WHD_HrcA"/>
    <property type="match status" value="1"/>
</dbReference>
<dbReference type="EMBL" id="BMNM01000003">
    <property type="protein sequence ID" value="GGI75160.1"/>
    <property type="molecule type" value="Genomic_DNA"/>
</dbReference>
<reference evidence="7" key="3">
    <citation type="submission" date="2022-09" db="EMBL/GenBank/DDBJ databases">
        <title>Complete genome sequence of Vulcanisaeta souniana.</title>
        <authorList>
            <person name="Kato S."/>
            <person name="Itoh T."/>
            <person name="Ohkuma M."/>
        </authorList>
    </citation>
    <scope>NUCLEOTIDE SEQUENCE [LARGE SCALE GENOMIC DNA]</scope>
    <source>
        <strain evidence="7">JCM 11219</strain>
    </source>
</reference>
<evidence type="ECO:0000259" key="3">
    <source>
        <dbReference type="PROSITE" id="PS51371"/>
    </source>
</evidence>
<dbReference type="InterPro" id="IPR051257">
    <property type="entry name" value="Diverse_CBS-Domain"/>
</dbReference>
<dbReference type="GO" id="GO:0003677">
    <property type="term" value="F:DNA binding"/>
    <property type="evidence" value="ECO:0007669"/>
    <property type="project" value="InterPro"/>
</dbReference>
<gene>
    <name evidence="5" type="ORF">GCM10007112_09960</name>
    <name evidence="4" type="ORF">Vsou_14770</name>
</gene>
<dbReference type="Gene3D" id="3.10.580.10">
    <property type="entry name" value="CBS-domain"/>
    <property type="match status" value="1"/>
</dbReference>
<keyword evidence="5" id="KW-0418">Kinase</keyword>
<sequence length="297" mass="32732">MMVEKLPSTYTSILNALVELYMMTKRPIKSRDIAEKLGINEGTVRNSMVALRAMGYIESKTGPYGGYVPTQKALEYIKMPTNAVFALDIAPITINKLPTNLYVTGIELLDVINPFSNRALVRVIGDLKNIRIGDNVKIGPTANSRVIIEGIITEKNEGLRELVISINKLIAIPKVKVETLMSKNVTTIGHGSPLRDAARVFAEKKIRALPVVDDDDRIAGLITTSEIARAYYEGNLNAKVGDYMRRDVPTIDKEADLYDAMKLMTVNKIGRLIVVSGAKPVGIITRTDILQYLASLD</sequence>
<dbReference type="InterPro" id="IPR005104">
    <property type="entry name" value="WHTH_HrcA_DNA-bd"/>
</dbReference>
<dbReference type="PANTHER" id="PTHR43080">
    <property type="entry name" value="CBS DOMAIN-CONTAINING PROTEIN CBSX3, MITOCHONDRIAL"/>
    <property type="match status" value="1"/>
</dbReference>
<proteinExistence type="predicted"/>
<evidence type="ECO:0000313" key="4">
    <source>
        <dbReference type="EMBL" id="BDR92384.1"/>
    </source>
</evidence>
<dbReference type="EMBL" id="AP026830">
    <property type="protein sequence ID" value="BDR92384.1"/>
    <property type="molecule type" value="Genomic_DNA"/>
</dbReference>
<dbReference type="Pfam" id="PF00571">
    <property type="entry name" value="CBS"/>
    <property type="match status" value="2"/>
</dbReference>
<dbReference type="SMART" id="SM00116">
    <property type="entry name" value="CBS"/>
    <property type="match status" value="2"/>
</dbReference>